<gene>
    <name evidence="10" type="ORF">ENP34_13840</name>
</gene>
<feature type="transmembrane region" description="Helical" evidence="7">
    <location>
        <begin position="545"/>
        <end position="570"/>
    </location>
</feature>
<dbReference type="GO" id="GO:0005886">
    <property type="term" value="C:plasma membrane"/>
    <property type="evidence" value="ECO:0007669"/>
    <property type="project" value="UniProtKB-SubCell"/>
</dbReference>
<dbReference type="InterPro" id="IPR025857">
    <property type="entry name" value="MacB_PCD"/>
</dbReference>
<dbReference type="PANTHER" id="PTHR30572:SF4">
    <property type="entry name" value="ABC TRANSPORTER PERMEASE YTRF"/>
    <property type="match status" value="1"/>
</dbReference>
<feature type="domain" description="ABC3 transporter permease C-terminal" evidence="8">
    <location>
        <begin position="868"/>
        <end position="986"/>
    </location>
</feature>
<organism evidence="10">
    <name type="scientific">Thermorudis peleae</name>
    <dbReference type="NCBI Taxonomy" id="1382356"/>
    <lineage>
        <taxon>Bacteria</taxon>
        <taxon>Pseudomonadati</taxon>
        <taxon>Thermomicrobiota</taxon>
        <taxon>Thermomicrobia</taxon>
        <taxon>Thermomicrobia incertae sedis</taxon>
        <taxon>Thermorudis</taxon>
    </lineage>
</organism>
<comment type="similarity">
    <text evidence="6">Belongs to the ABC-4 integral membrane protein family.</text>
</comment>
<feature type="transmembrane region" description="Helical" evidence="7">
    <location>
        <begin position="459"/>
        <end position="477"/>
    </location>
</feature>
<dbReference type="Pfam" id="PF12704">
    <property type="entry name" value="MacB_PCD"/>
    <property type="match status" value="2"/>
</dbReference>
<reference evidence="10" key="1">
    <citation type="journal article" date="2020" name="mSystems">
        <title>Genome- and Community-Level Interaction Insights into Carbon Utilization and Element Cycling Functions of Hydrothermarchaeota in Hydrothermal Sediment.</title>
        <authorList>
            <person name="Zhou Z."/>
            <person name="Liu Y."/>
            <person name="Xu W."/>
            <person name="Pan J."/>
            <person name="Luo Z.H."/>
            <person name="Li M."/>
        </authorList>
    </citation>
    <scope>NUCLEOTIDE SEQUENCE [LARGE SCALE GENOMIC DNA]</scope>
    <source>
        <strain evidence="10">SpSt-210</strain>
    </source>
</reference>
<dbReference type="InterPro" id="IPR003838">
    <property type="entry name" value="ABC3_permease_C"/>
</dbReference>
<comment type="caution">
    <text evidence="10">The sequence shown here is derived from an EMBL/GenBank/DDBJ whole genome shotgun (WGS) entry which is preliminary data.</text>
</comment>
<feature type="transmembrane region" description="Helical" evidence="7">
    <location>
        <begin position="864"/>
        <end position="889"/>
    </location>
</feature>
<dbReference type="Pfam" id="PF02687">
    <property type="entry name" value="FtsX"/>
    <property type="match status" value="2"/>
</dbReference>
<evidence type="ECO:0000259" key="8">
    <source>
        <dbReference type="Pfam" id="PF02687"/>
    </source>
</evidence>
<dbReference type="InterPro" id="IPR050250">
    <property type="entry name" value="Macrolide_Exporter_MacB"/>
</dbReference>
<feature type="transmembrane region" description="Helical" evidence="7">
    <location>
        <begin position="954"/>
        <end position="977"/>
    </location>
</feature>
<dbReference type="EMBL" id="DSIY01000318">
    <property type="protein sequence ID" value="HEG92498.1"/>
    <property type="molecule type" value="Genomic_DNA"/>
</dbReference>
<evidence type="ECO:0000256" key="5">
    <source>
        <dbReference type="ARBA" id="ARBA00023136"/>
    </source>
</evidence>
<feature type="transmembrane region" description="Helical" evidence="7">
    <location>
        <begin position="910"/>
        <end position="934"/>
    </location>
</feature>
<feature type="transmembrane region" description="Helical" evidence="7">
    <location>
        <begin position="361"/>
        <end position="394"/>
    </location>
</feature>
<feature type="transmembrane region" description="Helical" evidence="7">
    <location>
        <begin position="313"/>
        <end position="340"/>
    </location>
</feature>
<feature type="transmembrane region" description="Helical" evidence="7">
    <location>
        <begin position="414"/>
        <end position="435"/>
    </location>
</feature>
<keyword evidence="2" id="KW-1003">Cell membrane</keyword>
<feature type="domain" description="MacB-like periplasmic core" evidence="9">
    <location>
        <begin position="598"/>
        <end position="835"/>
    </location>
</feature>
<comment type="subcellular location">
    <subcellularLocation>
        <location evidence="1">Cell membrane</location>
        <topology evidence="1">Multi-pass membrane protein</topology>
    </subcellularLocation>
</comment>
<evidence type="ECO:0000256" key="3">
    <source>
        <dbReference type="ARBA" id="ARBA00022692"/>
    </source>
</evidence>
<evidence type="ECO:0000259" key="9">
    <source>
        <dbReference type="Pfam" id="PF12704"/>
    </source>
</evidence>
<proteinExistence type="inferred from homology"/>
<sequence length="994" mass="106174">MNEVFGIPMSSLATVLAVAFFFCLAISGAIWVRRPILARIGMRNIPRRRVQTALVIVGLMLSTLIFAAALTTGTTLNRSITSEVYRLSGDVDELVVPSGGESEFAGPSPGVTFPEDVTATIRQVAAEEPLIDAVIPALWQPVPALNPRTGLSEPVVNLIGLDATAIESIGGLRDVDGQPIDLAGLPQDGVVLGESTAQQLDAQVGDRLTLYVESTTVDVNVAAIAPDWVLTGTLSTGGESGLAMPLVRAQELLGRPGEVSFIAVSNRGDARGGLQHSEEVTARLNQALEGTPYRAIPVKQRSVEQAEQAGESFASFFLIFGLFSVAAGLLLIFLIFALLAAERKPEMGMLRALGMKRRHLVAVFLLEGLGYNLIAALVGAVLGALVAFGIAGIMAQLIGEFLAIEPAWRPRDLVVAYTLGVVVTFLTVAVAAWRVSRLNIVSAVRDLPEPSLPRAGRRWLVFGVLGLLLGGLMLWGGKTADQLFLFAFGMSLLPLSLAAILRRFGVPPRPLYSLASALVLAYWLLPDSLHNRLFGRMEGDIEMFFLSGVMMVAASTVLIVWNADVLTLLVGAFGRSFRSWLPAVKIAVAYPLASRGRTGLTIAMFSLIIFSLVVMSTINANFMALFASDRAGAGWEIAASKPPTNPIPDFRQALADAGIDTGGITAVGRVLQMGPFQAQARQPGDSEWSNYPVSGIDRAFAQASDAPLQLRASGYDSDRAVWEAVSEDPTLAIVDANTLQSGGFGGGPVRFTIEGVERQGSTMQPVQIEIRSPLDNRVRQLTVIGVIDPQASMLFGIYVSERAFQELFPEPASITYYIDVAPGADAQALSRQIEAGLIPYGVQGTVIADEIAEQSSIARGFIRLIQGFMALGLVVGIAALGVVSFRAVVERRHQIGTLRAIGYRQSMVAASFLLESTIVTALGVLSGLVLGLLLSRLVLFSEDFNESFQFESLIIPWGQIAFFAGLALAVALLMAYVPARQASRVSIVEALRYE</sequence>
<feature type="domain" description="ABC3 transporter permease C-terminal" evidence="8">
    <location>
        <begin position="319"/>
        <end position="440"/>
    </location>
</feature>
<evidence type="ECO:0000256" key="4">
    <source>
        <dbReference type="ARBA" id="ARBA00022989"/>
    </source>
</evidence>
<accession>A0A831X0B2</accession>
<evidence type="ECO:0000313" key="10">
    <source>
        <dbReference type="EMBL" id="HEG92498.1"/>
    </source>
</evidence>
<keyword evidence="5 7" id="KW-0472">Membrane</keyword>
<dbReference type="PANTHER" id="PTHR30572">
    <property type="entry name" value="MEMBRANE COMPONENT OF TRANSPORTER-RELATED"/>
    <property type="match status" value="1"/>
</dbReference>
<feature type="transmembrane region" description="Helical" evidence="7">
    <location>
        <begin position="12"/>
        <end position="32"/>
    </location>
</feature>
<protein>
    <submittedName>
        <fullName evidence="10">FtsX-like permease family protein</fullName>
    </submittedName>
</protein>
<name>A0A831X0B2_9BACT</name>
<dbReference type="AlphaFoldDB" id="A0A831X0B2"/>
<keyword evidence="3 7" id="KW-0812">Transmembrane</keyword>
<feature type="transmembrane region" description="Helical" evidence="7">
    <location>
        <begin position="53"/>
        <end position="71"/>
    </location>
</feature>
<feature type="domain" description="MacB-like periplasmic core" evidence="9">
    <location>
        <begin position="52"/>
        <end position="265"/>
    </location>
</feature>
<feature type="transmembrane region" description="Helical" evidence="7">
    <location>
        <begin position="483"/>
        <end position="501"/>
    </location>
</feature>
<evidence type="ECO:0000256" key="7">
    <source>
        <dbReference type="SAM" id="Phobius"/>
    </source>
</evidence>
<keyword evidence="4 7" id="KW-1133">Transmembrane helix</keyword>
<evidence type="ECO:0000256" key="1">
    <source>
        <dbReference type="ARBA" id="ARBA00004651"/>
    </source>
</evidence>
<dbReference type="GO" id="GO:0022857">
    <property type="term" value="F:transmembrane transporter activity"/>
    <property type="evidence" value="ECO:0007669"/>
    <property type="project" value="TreeGrafter"/>
</dbReference>
<evidence type="ECO:0000256" key="2">
    <source>
        <dbReference type="ARBA" id="ARBA00022475"/>
    </source>
</evidence>
<feature type="transmembrane region" description="Helical" evidence="7">
    <location>
        <begin position="600"/>
        <end position="618"/>
    </location>
</feature>
<evidence type="ECO:0000256" key="6">
    <source>
        <dbReference type="ARBA" id="ARBA00038076"/>
    </source>
</evidence>